<dbReference type="InterPro" id="IPR001867">
    <property type="entry name" value="OmpR/PhoB-type_DNA-bd"/>
</dbReference>
<protein>
    <recommendedName>
        <fullName evidence="4">OmpR/PhoB-type domain-containing protein</fullName>
    </recommendedName>
</protein>
<dbReference type="OrthoDB" id="5693682at2"/>
<keyword evidence="6" id="KW-1185">Reference proteome</keyword>
<comment type="caution">
    <text evidence="5">The sequence shown here is derived from an EMBL/GenBank/DDBJ whole genome shotgun (WGS) entry which is preliminary data.</text>
</comment>
<dbReference type="PATRIC" id="fig|754436.4.peg.925"/>
<dbReference type="GO" id="GO:0003677">
    <property type="term" value="F:DNA binding"/>
    <property type="evidence" value="ECO:0007669"/>
    <property type="project" value="UniProtKB-UniRule"/>
</dbReference>
<evidence type="ECO:0000256" key="2">
    <source>
        <dbReference type="PROSITE-ProRule" id="PRU01091"/>
    </source>
</evidence>
<dbReference type="GO" id="GO:0006355">
    <property type="term" value="P:regulation of DNA-templated transcription"/>
    <property type="evidence" value="ECO:0007669"/>
    <property type="project" value="InterPro"/>
</dbReference>
<evidence type="ECO:0000259" key="4">
    <source>
        <dbReference type="PROSITE" id="PS51755"/>
    </source>
</evidence>
<evidence type="ECO:0000313" key="6">
    <source>
        <dbReference type="Proteomes" id="UP000036426"/>
    </source>
</evidence>
<organism evidence="5 6">
    <name type="scientific">Photobacterium aphoticum</name>
    <dbReference type="NCBI Taxonomy" id="754436"/>
    <lineage>
        <taxon>Bacteria</taxon>
        <taxon>Pseudomonadati</taxon>
        <taxon>Pseudomonadota</taxon>
        <taxon>Gammaproteobacteria</taxon>
        <taxon>Vibrionales</taxon>
        <taxon>Vibrionaceae</taxon>
        <taxon>Photobacterium</taxon>
    </lineage>
</organism>
<feature type="DNA-binding region" description="OmpR/PhoB-type" evidence="2">
    <location>
        <begin position="4"/>
        <end position="103"/>
    </location>
</feature>
<evidence type="ECO:0000256" key="1">
    <source>
        <dbReference type="ARBA" id="ARBA00023125"/>
    </source>
</evidence>
<sequence length="199" mass="22929">MNNQTAIILGNYQWDVTSPGLINIKDNNVQKKLTKKQYLLMSCLYRAYPNSVSNQDIIHDVWKTEHVSNESLPQLIIRTRNTLDDKEKNIIVNQPGEGYSLHISTIDKKKTEQNDATPVIKASPKSIWKCSLWMSCLLLTVINLYYFFEAYQDKKRLIEVFTAETYSHIESIKESGDLSITIEGTECKFEAKHHAINCK</sequence>
<keyword evidence="1 2" id="KW-0238">DNA-binding</keyword>
<keyword evidence="3" id="KW-0472">Membrane</keyword>
<evidence type="ECO:0000313" key="5">
    <source>
        <dbReference type="EMBL" id="KLV01690.1"/>
    </source>
</evidence>
<evidence type="ECO:0000256" key="3">
    <source>
        <dbReference type="SAM" id="Phobius"/>
    </source>
</evidence>
<dbReference type="RefSeq" id="WP_047873142.1">
    <property type="nucleotide sequence ID" value="NZ_BMYC01000001.1"/>
</dbReference>
<name>A0A0J1GPM3_9GAMM</name>
<dbReference type="PROSITE" id="PS51755">
    <property type="entry name" value="OMPR_PHOB"/>
    <property type="match status" value="1"/>
</dbReference>
<gene>
    <name evidence="5" type="ORF">ABT58_04335</name>
</gene>
<dbReference type="AlphaFoldDB" id="A0A0J1GPM3"/>
<proteinExistence type="predicted"/>
<dbReference type="GO" id="GO:0000160">
    <property type="term" value="P:phosphorelay signal transduction system"/>
    <property type="evidence" value="ECO:0007669"/>
    <property type="project" value="InterPro"/>
</dbReference>
<feature type="domain" description="OmpR/PhoB-type" evidence="4">
    <location>
        <begin position="4"/>
        <end position="103"/>
    </location>
</feature>
<dbReference type="EMBL" id="LDOV01000010">
    <property type="protein sequence ID" value="KLV01690.1"/>
    <property type="molecule type" value="Genomic_DNA"/>
</dbReference>
<dbReference type="Proteomes" id="UP000036426">
    <property type="component" value="Unassembled WGS sequence"/>
</dbReference>
<dbReference type="Gene3D" id="1.10.10.10">
    <property type="entry name" value="Winged helix-like DNA-binding domain superfamily/Winged helix DNA-binding domain"/>
    <property type="match status" value="1"/>
</dbReference>
<dbReference type="SUPFAM" id="SSF46894">
    <property type="entry name" value="C-terminal effector domain of the bipartite response regulators"/>
    <property type="match status" value="1"/>
</dbReference>
<keyword evidence="3" id="KW-0812">Transmembrane</keyword>
<keyword evidence="3" id="KW-1133">Transmembrane helix</keyword>
<dbReference type="InterPro" id="IPR016032">
    <property type="entry name" value="Sig_transdc_resp-reg_C-effctor"/>
</dbReference>
<dbReference type="InterPro" id="IPR036388">
    <property type="entry name" value="WH-like_DNA-bd_sf"/>
</dbReference>
<reference evidence="5 6" key="1">
    <citation type="submission" date="2015-05" db="EMBL/GenBank/DDBJ databases">
        <title>Photobacterium galathea sp. nov.</title>
        <authorList>
            <person name="Machado H."/>
            <person name="Gram L."/>
        </authorList>
    </citation>
    <scope>NUCLEOTIDE SEQUENCE [LARGE SCALE GENOMIC DNA]</scope>
    <source>
        <strain evidence="5 6">DSM 25995</strain>
    </source>
</reference>
<feature type="transmembrane region" description="Helical" evidence="3">
    <location>
        <begin position="131"/>
        <end position="148"/>
    </location>
</feature>
<dbReference type="Pfam" id="PF00486">
    <property type="entry name" value="Trans_reg_C"/>
    <property type="match status" value="1"/>
</dbReference>
<accession>A0A0J1GPM3</accession>